<protein>
    <submittedName>
        <fullName evidence="2">Uncharacterized protein</fullName>
    </submittedName>
</protein>
<sequence>MVGSSAEQASTSATRRAVGYSASVVASRNRLSSLAQAFPGAFLSQLRNLWSDRQPVTSRRSNSAVSETDPNTSSVQLTGSASNIVASHLPLVQRPAKSNSSNVSISSRPVVVKTYTQVDRSRPSSASTSTRGQARSMTTSASLPPVDAFSFDGILRAIEPEISDAIEGIAEIYARSRLSLADEYGSHLPPQGEILSHRVRHSGLAIRTAGLERTLTTVTEASSSSERLAGGSKAGSVASGKGKVTAYGSLRSIISRGRSSSHSSAPAETPTGAQPESATWSIRADKDAFITIKKQNAAPIQLSLASVAEIPRAKVAPPTVEAGITGEAAPGSQHASASWLVWRRSNSVADEGTASERVDAESALRSVLRSMGG</sequence>
<feature type="region of interest" description="Disordered" evidence="1">
    <location>
        <begin position="114"/>
        <end position="141"/>
    </location>
</feature>
<evidence type="ECO:0000256" key="1">
    <source>
        <dbReference type="SAM" id="MobiDB-lite"/>
    </source>
</evidence>
<dbReference type="OrthoDB" id="5339332at2759"/>
<dbReference type="EMBL" id="KN847533">
    <property type="protein sequence ID" value="KIW07355.1"/>
    <property type="molecule type" value="Genomic_DNA"/>
</dbReference>
<dbReference type="AlphaFoldDB" id="A0A0D2ALG5"/>
<dbReference type="InParanoid" id="A0A0D2ALG5"/>
<proteinExistence type="predicted"/>
<dbReference type="RefSeq" id="XP_016217224.1">
    <property type="nucleotide sequence ID" value="XM_016355208.1"/>
</dbReference>
<dbReference type="STRING" id="253628.A0A0D2ALG5"/>
<dbReference type="VEuPathDB" id="FungiDB:PV09_02201"/>
<organism evidence="2 3">
    <name type="scientific">Verruconis gallopava</name>
    <dbReference type="NCBI Taxonomy" id="253628"/>
    <lineage>
        <taxon>Eukaryota</taxon>
        <taxon>Fungi</taxon>
        <taxon>Dikarya</taxon>
        <taxon>Ascomycota</taxon>
        <taxon>Pezizomycotina</taxon>
        <taxon>Dothideomycetes</taxon>
        <taxon>Pleosporomycetidae</taxon>
        <taxon>Venturiales</taxon>
        <taxon>Sympoventuriaceae</taxon>
        <taxon>Verruconis</taxon>
    </lineage>
</organism>
<evidence type="ECO:0000313" key="3">
    <source>
        <dbReference type="Proteomes" id="UP000053259"/>
    </source>
</evidence>
<feature type="region of interest" description="Disordered" evidence="1">
    <location>
        <begin position="256"/>
        <end position="280"/>
    </location>
</feature>
<dbReference type="HOGENOM" id="CLU_742278_0_0_1"/>
<feature type="compositionally biased region" description="Polar residues" evidence="1">
    <location>
        <begin position="271"/>
        <end position="280"/>
    </location>
</feature>
<feature type="compositionally biased region" description="Low complexity" evidence="1">
    <location>
        <begin position="229"/>
        <end position="240"/>
    </location>
</feature>
<evidence type="ECO:0000313" key="2">
    <source>
        <dbReference type="EMBL" id="KIW07355.1"/>
    </source>
</evidence>
<dbReference type="GeneID" id="27310174"/>
<feature type="compositionally biased region" description="Polar residues" evidence="1">
    <location>
        <begin position="54"/>
        <end position="76"/>
    </location>
</feature>
<name>A0A0D2ALG5_9PEZI</name>
<feature type="region of interest" description="Disordered" evidence="1">
    <location>
        <begin position="220"/>
        <end position="240"/>
    </location>
</feature>
<keyword evidence="3" id="KW-1185">Reference proteome</keyword>
<reference evidence="2 3" key="1">
    <citation type="submission" date="2015-01" db="EMBL/GenBank/DDBJ databases">
        <title>The Genome Sequence of Ochroconis gallopava CBS43764.</title>
        <authorList>
            <consortium name="The Broad Institute Genomics Platform"/>
            <person name="Cuomo C."/>
            <person name="de Hoog S."/>
            <person name="Gorbushina A."/>
            <person name="Stielow B."/>
            <person name="Teixiera M."/>
            <person name="Abouelleil A."/>
            <person name="Chapman S.B."/>
            <person name="Priest M."/>
            <person name="Young S.K."/>
            <person name="Wortman J."/>
            <person name="Nusbaum C."/>
            <person name="Birren B."/>
        </authorList>
    </citation>
    <scope>NUCLEOTIDE SEQUENCE [LARGE SCALE GENOMIC DNA]</scope>
    <source>
        <strain evidence="2 3">CBS 43764</strain>
    </source>
</reference>
<feature type="region of interest" description="Disordered" evidence="1">
    <location>
        <begin position="53"/>
        <end position="76"/>
    </location>
</feature>
<dbReference type="Proteomes" id="UP000053259">
    <property type="component" value="Unassembled WGS sequence"/>
</dbReference>
<feature type="compositionally biased region" description="Polar residues" evidence="1">
    <location>
        <begin position="132"/>
        <end position="141"/>
    </location>
</feature>
<accession>A0A0D2ALG5</accession>
<gene>
    <name evidence="2" type="ORF">PV09_02201</name>
</gene>